<dbReference type="RefSeq" id="WP_307058317.1">
    <property type="nucleotide sequence ID" value="NZ_JAUSUH010000002.1"/>
</dbReference>
<protein>
    <submittedName>
        <fullName evidence="1">Uncharacterized protein</fullName>
    </submittedName>
</protein>
<keyword evidence="2" id="KW-1185">Reference proteome</keyword>
<accession>A0ABU0DE85</accession>
<reference evidence="1 2" key="1">
    <citation type="submission" date="2023-07" db="EMBL/GenBank/DDBJ databases">
        <title>Genomic Encyclopedia of Type Strains, Phase IV (KMG-IV): sequencing the most valuable type-strain genomes for metagenomic binning, comparative biology and taxonomic classification.</title>
        <authorList>
            <person name="Goeker M."/>
        </authorList>
    </citation>
    <scope>NUCLEOTIDE SEQUENCE [LARGE SCALE GENOMIC DNA]</scope>
    <source>
        <strain evidence="1 2">DSM 1277</strain>
    </source>
</reference>
<gene>
    <name evidence="1" type="ORF">J2S76_001121</name>
</gene>
<evidence type="ECO:0000313" key="1">
    <source>
        <dbReference type="EMBL" id="MDQ0346704.1"/>
    </source>
</evidence>
<organism evidence="1 2">
    <name type="scientific">Ancylobacter vacuolatus</name>
    <dbReference type="NCBI Taxonomy" id="223389"/>
    <lineage>
        <taxon>Bacteria</taxon>
        <taxon>Pseudomonadati</taxon>
        <taxon>Pseudomonadota</taxon>
        <taxon>Alphaproteobacteria</taxon>
        <taxon>Hyphomicrobiales</taxon>
        <taxon>Xanthobacteraceae</taxon>
        <taxon>Ancylobacter</taxon>
    </lineage>
</organism>
<sequence>MNGVYTLPQAGKASIAITTRLAREIPKPKDWQAFQRNCVLLFRAALNDPHAQEYGRAGQN</sequence>
<dbReference type="Proteomes" id="UP001238467">
    <property type="component" value="Unassembled WGS sequence"/>
</dbReference>
<name>A0ABU0DE85_9HYPH</name>
<proteinExistence type="predicted"/>
<evidence type="ECO:0000313" key="2">
    <source>
        <dbReference type="Proteomes" id="UP001238467"/>
    </source>
</evidence>
<dbReference type="EMBL" id="JAUSUH010000002">
    <property type="protein sequence ID" value="MDQ0346704.1"/>
    <property type="molecule type" value="Genomic_DNA"/>
</dbReference>
<comment type="caution">
    <text evidence="1">The sequence shown here is derived from an EMBL/GenBank/DDBJ whole genome shotgun (WGS) entry which is preliminary data.</text>
</comment>